<proteinExistence type="predicted"/>
<organism evidence="1 2">
    <name type="scientific">Mycolicibacterium doricum</name>
    <dbReference type="NCBI Taxonomy" id="126673"/>
    <lineage>
        <taxon>Bacteria</taxon>
        <taxon>Bacillati</taxon>
        <taxon>Actinomycetota</taxon>
        <taxon>Actinomycetes</taxon>
        <taxon>Mycobacteriales</taxon>
        <taxon>Mycobacteriaceae</taxon>
        <taxon>Mycolicibacterium</taxon>
    </lineage>
</organism>
<name>A0A7I7VN14_9MYCO</name>
<dbReference type="Proteomes" id="UP000467201">
    <property type="component" value="Chromosome"/>
</dbReference>
<reference evidence="1 2" key="1">
    <citation type="journal article" date="2019" name="Emerg. Microbes Infect.">
        <title>Comprehensive subspecies identification of 175 nontuberculous mycobacteria species based on 7547 genomic profiles.</title>
        <authorList>
            <person name="Matsumoto Y."/>
            <person name="Kinjo T."/>
            <person name="Motooka D."/>
            <person name="Nabeya D."/>
            <person name="Jung N."/>
            <person name="Uechi K."/>
            <person name="Horii T."/>
            <person name="Iida T."/>
            <person name="Fujita J."/>
            <person name="Nakamura S."/>
        </authorList>
    </citation>
    <scope>NUCLEOTIDE SEQUENCE [LARGE SCALE GENOMIC DNA]</scope>
    <source>
        <strain evidence="1 2">JCM 12405</strain>
    </source>
</reference>
<evidence type="ECO:0000313" key="1">
    <source>
        <dbReference type="EMBL" id="BBZ06679.1"/>
    </source>
</evidence>
<dbReference type="KEGG" id="mdr:MDOR_08480"/>
<dbReference type="AlphaFoldDB" id="A0A7I7VN14"/>
<sequence>MRLSENQHRREREILQGIWHNTKQQTLKNYVAFPLLAGPFAPWVFAGNLTVNLIRNLWPD</sequence>
<accession>A0A7I7VN14</accession>
<evidence type="ECO:0000313" key="2">
    <source>
        <dbReference type="Proteomes" id="UP000467201"/>
    </source>
</evidence>
<dbReference type="EMBL" id="AP022605">
    <property type="protein sequence ID" value="BBZ06679.1"/>
    <property type="molecule type" value="Genomic_DNA"/>
</dbReference>
<protein>
    <submittedName>
        <fullName evidence="1">Uncharacterized protein</fullName>
    </submittedName>
</protein>
<gene>
    <name evidence="1" type="ORF">MDOR_08480</name>
</gene>